<dbReference type="InterPro" id="IPR011990">
    <property type="entry name" value="TPR-like_helical_dom_sf"/>
</dbReference>
<feature type="region of interest" description="Disordered" evidence="1">
    <location>
        <begin position="333"/>
        <end position="360"/>
    </location>
</feature>
<proteinExistence type="predicted"/>
<name>A0AAE1KJ79_9FABA</name>
<dbReference type="Proteomes" id="UP001293593">
    <property type="component" value="Unassembled WGS sequence"/>
</dbReference>
<keyword evidence="3" id="KW-1185">Reference proteome</keyword>
<evidence type="ECO:0000313" key="2">
    <source>
        <dbReference type="EMBL" id="KAK4275180.1"/>
    </source>
</evidence>
<feature type="region of interest" description="Disordered" evidence="1">
    <location>
        <begin position="373"/>
        <end position="406"/>
    </location>
</feature>
<evidence type="ECO:0000313" key="3">
    <source>
        <dbReference type="Proteomes" id="UP001293593"/>
    </source>
</evidence>
<accession>A0AAE1KJ79</accession>
<dbReference type="SUPFAM" id="SSF48452">
    <property type="entry name" value="TPR-like"/>
    <property type="match status" value="1"/>
</dbReference>
<dbReference type="AlphaFoldDB" id="A0AAE1KJ79"/>
<feature type="compositionally biased region" description="Low complexity" evidence="1">
    <location>
        <begin position="20"/>
        <end position="37"/>
    </location>
</feature>
<dbReference type="EMBL" id="JAWXYG010000004">
    <property type="protein sequence ID" value="KAK4275180.1"/>
    <property type="molecule type" value="Genomic_DNA"/>
</dbReference>
<organism evidence="2 3">
    <name type="scientific">Acacia crassicarpa</name>
    <name type="common">northern wattle</name>
    <dbReference type="NCBI Taxonomy" id="499986"/>
    <lineage>
        <taxon>Eukaryota</taxon>
        <taxon>Viridiplantae</taxon>
        <taxon>Streptophyta</taxon>
        <taxon>Embryophyta</taxon>
        <taxon>Tracheophyta</taxon>
        <taxon>Spermatophyta</taxon>
        <taxon>Magnoliopsida</taxon>
        <taxon>eudicotyledons</taxon>
        <taxon>Gunneridae</taxon>
        <taxon>Pentapetalae</taxon>
        <taxon>rosids</taxon>
        <taxon>fabids</taxon>
        <taxon>Fabales</taxon>
        <taxon>Fabaceae</taxon>
        <taxon>Caesalpinioideae</taxon>
        <taxon>mimosoid clade</taxon>
        <taxon>Acacieae</taxon>
        <taxon>Acacia</taxon>
    </lineage>
</organism>
<feature type="compositionally biased region" description="Basic and acidic residues" evidence="1">
    <location>
        <begin position="397"/>
        <end position="406"/>
    </location>
</feature>
<evidence type="ECO:0008006" key="4">
    <source>
        <dbReference type="Google" id="ProtNLM"/>
    </source>
</evidence>
<dbReference type="PANTHER" id="PTHR26312">
    <property type="entry name" value="TETRATRICOPEPTIDE REPEAT PROTEIN 5"/>
    <property type="match status" value="1"/>
</dbReference>
<protein>
    <recommendedName>
        <fullName evidence="4">Tetratricopeptide repeat-like superfamily protein</fullName>
    </recommendedName>
</protein>
<dbReference type="Gene3D" id="1.25.40.10">
    <property type="entry name" value="Tetratricopeptide repeat domain"/>
    <property type="match status" value="1"/>
</dbReference>
<sequence length="573" mass="63164">MGVKVASPCLQWSQPILPHSPSSSQTLASAISSPSSKRGSRGTIGGGSTLVCRYGRILDRSSLFGSQSTRLYRSRSFDYPPSASRKLRFTCSASFDSCSDEEFSKKIEDIALRFQLSNEDNGATDSESDSFGDDQTQSPVFELQSIEPPWEEIQKDPPDWSTGGGGGDRIIPSIIERKVNSVELPFSLRIIKKKLQWKEGFREAGESACCSVEKAFSSMVFIIRELQSYTLQMREILFYEDLQGILARVQREMHASFVWLFQQVFSHTPTLMVYVMILLANFTVYSMGHNTALATPAPPPASTTEISSVNEIQQNKKFDSSVIKTFSVSSSSGKTTSIGGNSGGGGKVRPIASGTDGGDGGFNRSDHYHRTVLPDGGASSQFSTVGTTGETESAIVEESRTNENEEETRLWESFVDEARVMEASSTGGALDLEAVKQFVSPVSARIESDDYAEYLKTELLYQTALLQEPNNPLLLANYAQFLYLVAHDYDRAEEYFKRAIGVEGADAEAYSKYATFLWKAKNDLWAAEETYLEAISAEPSNSYYAANYAHFLWDTGAEDTCFPLSSPETSQEL</sequence>
<feature type="compositionally biased region" description="Polar residues" evidence="1">
    <location>
        <begin position="378"/>
        <end position="391"/>
    </location>
</feature>
<feature type="region of interest" description="Disordered" evidence="1">
    <location>
        <begin position="17"/>
        <end position="44"/>
    </location>
</feature>
<gene>
    <name evidence="2" type="ORF">QN277_018307</name>
</gene>
<reference evidence="2" key="1">
    <citation type="submission" date="2023-10" db="EMBL/GenBank/DDBJ databases">
        <title>Chromosome-level genome of the transformable northern wattle, Acacia crassicarpa.</title>
        <authorList>
            <person name="Massaro I."/>
            <person name="Sinha N.R."/>
            <person name="Poethig S."/>
            <person name="Leichty A.R."/>
        </authorList>
    </citation>
    <scope>NUCLEOTIDE SEQUENCE</scope>
    <source>
        <strain evidence="2">Acra3RX</strain>
        <tissue evidence="2">Leaf</tissue>
    </source>
</reference>
<evidence type="ECO:0000256" key="1">
    <source>
        <dbReference type="SAM" id="MobiDB-lite"/>
    </source>
</evidence>
<dbReference type="PANTHER" id="PTHR26312:SF132">
    <property type="entry name" value="OS01G0855200 PROTEIN"/>
    <property type="match status" value="1"/>
</dbReference>
<comment type="caution">
    <text evidence="2">The sequence shown here is derived from an EMBL/GenBank/DDBJ whole genome shotgun (WGS) entry which is preliminary data.</text>
</comment>